<dbReference type="InterPro" id="IPR036249">
    <property type="entry name" value="Thioredoxin-like_sf"/>
</dbReference>
<dbReference type="SUPFAM" id="SSF52833">
    <property type="entry name" value="Thioredoxin-like"/>
    <property type="match status" value="1"/>
</dbReference>
<dbReference type="PANTHER" id="PTHR33558">
    <property type="entry name" value="GLUTAREDOXIN-LIKE PROTEIN C5ORF63 HOMOLOG"/>
    <property type="match status" value="1"/>
</dbReference>
<reference evidence="1 2" key="1">
    <citation type="submission" date="2019-09" db="EMBL/GenBank/DDBJ databases">
        <title>Whole genome sequences of isolates from the Mars Exploration Rovers.</title>
        <authorList>
            <person name="Seuylemezian A."/>
            <person name="Vaishampayan P."/>
        </authorList>
    </citation>
    <scope>NUCLEOTIDE SEQUENCE [LARGE SCALE GENOMIC DNA]</scope>
    <source>
        <strain evidence="1 2">MER_TA_151</strain>
    </source>
</reference>
<dbReference type="Gene3D" id="3.40.30.10">
    <property type="entry name" value="Glutaredoxin"/>
    <property type="match status" value="1"/>
</dbReference>
<dbReference type="AlphaFoldDB" id="A0A5J5HC21"/>
<dbReference type="Pfam" id="PF05768">
    <property type="entry name" value="Glrx-like"/>
    <property type="match status" value="1"/>
</dbReference>
<dbReference type="OrthoDB" id="32865at2"/>
<protein>
    <submittedName>
        <fullName evidence="1">Glutaredoxin family protein</fullName>
    </submittedName>
</protein>
<dbReference type="InterPro" id="IPR052565">
    <property type="entry name" value="Glutaredoxin-like_YDR286C"/>
</dbReference>
<comment type="caution">
    <text evidence="1">The sequence shown here is derived from an EMBL/GenBank/DDBJ whole genome shotgun (WGS) entry which is preliminary data.</text>
</comment>
<organism evidence="1 2">
    <name type="scientific">Niallia endozanthoxylica</name>
    <dbReference type="NCBI Taxonomy" id="2036016"/>
    <lineage>
        <taxon>Bacteria</taxon>
        <taxon>Bacillati</taxon>
        <taxon>Bacillota</taxon>
        <taxon>Bacilli</taxon>
        <taxon>Bacillales</taxon>
        <taxon>Bacillaceae</taxon>
        <taxon>Niallia</taxon>
    </lineage>
</organism>
<dbReference type="EMBL" id="VYKL01000035">
    <property type="protein sequence ID" value="KAA9017991.1"/>
    <property type="molecule type" value="Genomic_DNA"/>
</dbReference>
<sequence length="79" mass="9413">MTTVTLFTRKGCHLCEKAKEIIFSLKKEFHFDYEECDIEERDEWIEEYGLMIPVVLIDGKEVQYGQIDKITLYKAFSKK</sequence>
<dbReference type="RefSeq" id="WP_150441862.1">
    <property type="nucleotide sequence ID" value="NZ_VYKL01000035.1"/>
</dbReference>
<dbReference type="PANTHER" id="PTHR33558:SF1">
    <property type="entry name" value="GLUTAREDOXIN-LIKE PROTEIN C5ORF63 HOMOLOG"/>
    <property type="match status" value="1"/>
</dbReference>
<dbReference type="PROSITE" id="PS51354">
    <property type="entry name" value="GLUTAREDOXIN_2"/>
    <property type="match status" value="1"/>
</dbReference>
<evidence type="ECO:0000313" key="2">
    <source>
        <dbReference type="Proteomes" id="UP000326671"/>
    </source>
</evidence>
<gene>
    <name evidence="1" type="ORF">F4V44_20425</name>
</gene>
<proteinExistence type="predicted"/>
<name>A0A5J5HC21_9BACI</name>
<accession>A0A5J5HC21</accession>
<dbReference type="Proteomes" id="UP000326671">
    <property type="component" value="Unassembled WGS sequence"/>
</dbReference>
<keyword evidence="2" id="KW-1185">Reference proteome</keyword>
<evidence type="ECO:0000313" key="1">
    <source>
        <dbReference type="EMBL" id="KAA9017991.1"/>
    </source>
</evidence>
<dbReference type="InterPro" id="IPR008554">
    <property type="entry name" value="Glutaredoxin-like"/>
</dbReference>